<keyword evidence="3" id="KW-1185">Reference proteome</keyword>
<comment type="caution">
    <text evidence="2">The sequence shown here is derived from an EMBL/GenBank/DDBJ whole genome shotgun (WGS) entry which is preliminary data.</text>
</comment>
<evidence type="ECO:0000313" key="3">
    <source>
        <dbReference type="Proteomes" id="UP001501411"/>
    </source>
</evidence>
<evidence type="ECO:0000256" key="1">
    <source>
        <dbReference type="ARBA" id="ARBA00010552"/>
    </source>
</evidence>
<dbReference type="Pfam" id="PF01042">
    <property type="entry name" value="Ribonuc_L-PSP"/>
    <property type="match status" value="1"/>
</dbReference>
<sequence>MATFISSQAQDSAGNKIPYSPTVKAGNLVFISGQVGINPQTAKLVDTSFEAELRQVMQNLRTRLDENGLEFDDLVSTIIYLKDIDNYGLVNKIYGEYFKEKYPSRTCIGVNDLPAKASVEISGIAERR</sequence>
<name>A0ABP9AWN7_9SPHI</name>
<dbReference type="NCBIfam" id="TIGR00004">
    <property type="entry name" value="Rid family detoxifying hydrolase"/>
    <property type="match status" value="1"/>
</dbReference>
<organism evidence="2 3">
    <name type="scientific">Olivibacter ginsenosidimutans</name>
    <dbReference type="NCBI Taxonomy" id="1176537"/>
    <lineage>
        <taxon>Bacteria</taxon>
        <taxon>Pseudomonadati</taxon>
        <taxon>Bacteroidota</taxon>
        <taxon>Sphingobacteriia</taxon>
        <taxon>Sphingobacteriales</taxon>
        <taxon>Sphingobacteriaceae</taxon>
        <taxon>Olivibacter</taxon>
    </lineage>
</organism>
<dbReference type="Gene3D" id="3.30.1330.40">
    <property type="entry name" value="RutC-like"/>
    <property type="match status" value="1"/>
</dbReference>
<gene>
    <name evidence="2" type="ORF">GCM10023231_14280</name>
</gene>
<dbReference type="PANTHER" id="PTHR11803">
    <property type="entry name" value="2-IMINOBUTANOATE/2-IMINOPROPANOATE DEAMINASE RIDA"/>
    <property type="match status" value="1"/>
</dbReference>
<dbReference type="InterPro" id="IPR035959">
    <property type="entry name" value="RutC-like_sf"/>
</dbReference>
<dbReference type="InterPro" id="IPR006056">
    <property type="entry name" value="RidA"/>
</dbReference>
<evidence type="ECO:0000313" key="2">
    <source>
        <dbReference type="EMBL" id="GAA4787323.1"/>
    </source>
</evidence>
<dbReference type="InterPro" id="IPR006175">
    <property type="entry name" value="YjgF/YER057c/UK114"/>
</dbReference>
<reference evidence="3" key="1">
    <citation type="journal article" date="2019" name="Int. J. Syst. Evol. Microbiol.">
        <title>The Global Catalogue of Microorganisms (GCM) 10K type strain sequencing project: providing services to taxonomists for standard genome sequencing and annotation.</title>
        <authorList>
            <consortium name="The Broad Institute Genomics Platform"/>
            <consortium name="The Broad Institute Genome Sequencing Center for Infectious Disease"/>
            <person name="Wu L."/>
            <person name="Ma J."/>
        </authorList>
    </citation>
    <scope>NUCLEOTIDE SEQUENCE [LARGE SCALE GENOMIC DNA]</scope>
    <source>
        <strain evidence="3">JCM 18200</strain>
    </source>
</reference>
<dbReference type="PANTHER" id="PTHR11803:SF39">
    <property type="entry name" value="2-IMINOBUTANOATE_2-IMINOPROPANOATE DEAMINASE"/>
    <property type="match status" value="1"/>
</dbReference>
<dbReference type="SUPFAM" id="SSF55298">
    <property type="entry name" value="YjgF-like"/>
    <property type="match status" value="1"/>
</dbReference>
<dbReference type="CDD" id="cd00448">
    <property type="entry name" value="YjgF_YER057c_UK114_family"/>
    <property type="match status" value="1"/>
</dbReference>
<comment type="similarity">
    <text evidence="1">Belongs to the RutC family.</text>
</comment>
<dbReference type="Proteomes" id="UP001501411">
    <property type="component" value="Unassembled WGS sequence"/>
</dbReference>
<dbReference type="RefSeq" id="WP_345231073.1">
    <property type="nucleotide sequence ID" value="NZ_BAABIQ010000008.1"/>
</dbReference>
<proteinExistence type="inferred from homology"/>
<accession>A0ABP9AWN7</accession>
<dbReference type="EMBL" id="BAABIQ010000008">
    <property type="protein sequence ID" value="GAA4787323.1"/>
    <property type="molecule type" value="Genomic_DNA"/>
</dbReference>
<protein>
    <submittedName>
        <fullName evidence="2">RidA family protein</fullName>
    </submittedName>
</protein>